<feature type="signal peptide" evidence="1">
    <location>
        <begin position="1"/>
        <end position="25"/>
    </location>
</feature>
<feature type="chain" id="PRO_5004331815" evidence="1">
    <location>
        <begin position="26"/>
        <end position="134"/>
    </location>
</feature>
<evidence type="ECO:0000313" key="2">
    <source>
        <dbReference type="EMBL" id="AAD45617.1"/>
    </source>
</evidence>
<reference evidence="2" key="1">
    <citation type="journal article" date="2000" name="Biochim. Biophys. Acta">
        <title>Cloning and expression of the genes involved in the production of and immunity against the bacteriocin lacticin RM.</title>
        <authorList>
            <person name="Yarmus M."/>
            <person name="Mett A."/>
            <person name="Shapira R."/>
        </authorList>
    </citation>
    <scope>NUCLEOTIDE SEQUENCE</scope>
</reference>
<protein>
    <submittedName>
        <fullName evidence="2">LacA</fullName>
    </submittedName>
</protein>
<dbReference type="EMBL" id="AF080265">
    <property type="protein sequence ID" value="AAD45617.1"/>
    <property type="molecule type" value="Genomic_DNA"/>
</dbReference>
<gene>
    <name evidence="2" type="primary">lacA</name>
</gene>
<evidence type="ECO:0000256" key="1">
    <source>
        <dbReference type="SAM" id="SignalP"/>
    </source>
</evidence>
<accession>Q9RAV3</accession>
<dbReference type="AlphaFoldDB" id="Q9RAV3"/>
<sequence length="134" mass="14146">MKTHKIVLTSMATLLIVSGTFLPSAKPEATTKTVSTYAGSTIMWSKNVVTFTYSGGSISKSSAIQNSGAIFPLNMSQKGIRKTQSSSSMQTYVGTYTGSGGIPTPWGNANLISQTRSLRTIIHGNGSYSGGWIN</sequence>
<keyword evidence="1" id="KW-0732">Signal</keyword>
<name>Q9RAV3_LACLL</name>
<organism evidence="2">
    <name type="scientific">Lactococcus lactis subsp. lactis</name>
    <name type="common">Streptococcus lactis</name>
    <dbReference type="NCBI Taxonomy" id="1360"/>
    <lineage>
        <taxon>Bacteria</taxon>
        <taxon>Bacillati</taxon>
        <taxon>Bacillota</taxon>
        <taxon>Bacilli</taxon>
        <taxon>Lactobacillales</taxon>
        <taxon>Streptococcaceae</taxon>
        <taxon>Lactococcus</taxon>
    </lineage>
</organism>
<proteinExistence type="predicted"/>